<protein>
    <recommendedName>
        <fullName evidence="2">DAC domain-containing protein</fullName>
    </recommendedName>
</protein>
<evidence type="ECO:0000313" key="1">
    <source>
        <dbReference type="EMBL" id="CAE4565136.1"/>
    </source>
</evidence>
<gene>
    <name evidence="1" type="ORF">AMON00008_LOCUS4755</name>
</gene>
<evidence type="ECO:0008006" key="2">
    <source>
        <dbReference type="Google" id="ProtNLM"/>
    </source>
</evidence>
<reference evidence="1" key="1">
    <citation type="submission" date="2021-01" db="EMBL/GenBank/DDBJ databases">
        <authorList>
            <person name="Corre E."/>
            <person name="Pelletier E."/>
            <person name="Niang G."/>
            <person name="Scheremetjew M."/>
            <person name="Finn R."/>
            <person name="Kale V."/>
            <person name="Holt S."/>
            <person name="Cochrane G."/>
            <person name="Meng A."/>
            <person name="Brown T."/>
            <person name="Cohen L."/>
        </authorList>
    </citation>
    <scope>NUCLEOTIDE SEQUENCE</scope>
    <source>
        <strain evidence="1">CCMP3105</strain>
    </source>
</reference>
<dbReference type="AlphaFoldDB" id="A0A7S4PWQ4"/>
<organism evidence="1">
    <name type="scientific">Alexandrium monilatum</name>
    <dbReference type="NCBI Taxonomy" id="311494"/>
    <lineage>
        <taxon>Eukaryota</taxon>
        <taxon>Sar</taxon>
        <taxon>Alveolata</taxon>
        <taxon>Dinophyceae</taxon>
        <taxon>Gonyaulacales</taxon>
        <taxon>Pyrocystaceae</taxon>
        <taxon>Alexandrium</taxon>
    </lineage>
</organism>
<accession>A0A7S4PWQ4</accession>
<name>A0A7S4PWQ4_9DINO</name>
<dbReference type="EMBL" id="HBNR01007230">
    <property type="protein sequence ID" value="CAE4565136.1"/>
    <property type="molecule type" value="Transcribed_RNA"/>
</dbReference>
<proteinExistence type="predicted"/>
<sequence>MAVRIAEEAPPGIGQTLVLAVEHLLRHAQGGCAIAIASKRAFFHLKVEGLVDYQVADRDEHWQKGYMSTRIGGINLRTRSFEDSVRDFSAHSEGDRWPLGHEAAGLPKDGFLALVDPRGRCLKGAVRLIGLPTPPLRWDNVGTRHLAALGLCWALWDFPAAVVVRSDAGLLHVLLPQAVGVRIIRTACMLRG</sequence>